<dbReference type="RefSeq" id="XP_001611539.1">
    <property type="nucleotide sequence ID" value="XM_001611489.1"/>
</dbReference>
<evidence type="ECO:0000256" key="2">
    <source>
        <dbReference type="SAM" id="SignalP"/>
    </source>
</evidence>
<reference evidence="4" key="2">
    <citation type="journal article" date="2020" name="Data Brief">
        <title>Transcriptome dataset of Babesia bovis life stages within vertebrate and invertebrate hosts.</title>
        <authorList>
            <person name="Ueti M.W."/>
            <person name="Johnson W.C."/>
            <person name="Kappmeyer L.S."/>
            <person name="Herndon D.R."/>
            <person name="Mousel M.R."/>
            <person name="Reif K.E."/>
            <person name="Taus N.S."/>
            <person name="Ifeonu O.O."/>
            <person name="Silva J.C."/>
            <person name="Suarez C.E."/>
            <person name="Brayton K.A."/>
        </authorList>
    </citation>
    <scope>NUCLEOTIDE SEQUENCE [LARGE SCALE GENOMIC DNA]</scope>
</reference>
<keyword evidence="4" id="KW-1185">Reference proteome</keyword>
<name>A7AN37_BABBO</name>
<dbReference type="GeneID" id="5479788"/>
<reference evidence="3 4" key="1">
    <citation type="journal article" date="2007" name="PLoS Pathog.">
        <title>Genome sequence of Babesia bovis and comparative analysis of apicomplexan hemoprotozoa.</title>
        <authorList>
            <person name="Brayton K.A."/>
            <person name="Lau A.O.T."/>
            <person name="Herndon D.R."/>
            <person name="Hannick L."/>
            <person name="Kappmeyer L.S."/>
            <person name="Berens S.J."/>
            <person name="Bidwell S.L."/>
            <person name="Brown W.C."/>
            <person name="Crabtree J."/>
            <person name="Fadrosh D."/>
            <person name="Feldblum T."/>
            <person name="Forberger H.A."/>
            <person name="Haas B.J."/>
            <person name="Howell J.M."/>
            <person name="Khouri H."/>
            <person name="Koo H."/>
            <person name="Mann D.J."/>
            <person name="Norimine J."/>
            <person name="Paulsen I.T."/>
            <person name="Radune D."/>
            <person name="Ren Q."/>
            <person name="Smith R.K. Jr."/>
            <person name="Suarez C.E."/>
            <person name="White O."/>
            <person name="Wortman J.R."/>
            <person name="Knowles D.P. Jr."/>
            <person name="McElwain T.F."/>
            <person name="Nene V.M."/>
        </authorList>
    </citation>
    <scope>NUCLEOTIDE SEQUENCE [LARGE SCALE GENOMIC DNA]</scope>
    <source>
        <strain evidence="3">T2Bo</strain>
    </source>
</reference>
<feature type="compositionally biased region" description="Polar residues" evidence="1">
    <location>
        <begin position="33"/>
        <end position="57"/>
    </location>
</feature>
<protein>
    <submittedName>
        <fullName evidence="3">Uncharacterized protein</fullName>
    </submittedName>
</protein>
<dbReference type="KEGG" id="bbo:BBOV_III004080"/>
<evidence type="ECO:0000256" key="1">
    <source>
        <dbReference type="SAM" id="MobiDB-lite"/>
    </source>
</evidence>
<feature type="signal peptide" evidence="2">
    <location>
        <begin position="1"/>
        <end position="20"/>
    </location>
</feature>
<comment type="caution">
    <text evidence="3">The sequence shown here is derived from an EMBL/GenBank/DDBJ whole genome shotgun (WGS) entry which is preliminary data.</text>
</comment>
<feature type="chain" id="PRO_5002706102" evidence="2">
    <location>
        <begin position="21"/>
        <end position="613"/>
    </location>
</feature>
<gene>
    <name evidence="3" type="ORF">BBOV_III004080</name>
</gene>
<proteinExistence type="predicted"/>
<feature type="region of interest" description="Disordered" evidence="1">
    <location>
        <begin position="73"/>
        <end position="98"/>
    </location>
</feature>
<organism evidence="3 4">
    <name type="scientific">Babesia bovis</name>
    <dbReference type="NCBI Taxonomy" id="5865"/>
    <lineage>
        <taxon>Eukaryota</taxon>
        <taxon>Sar</taxon>
        <taxon>Alveolata</taxon>
        <taxon>Apicomplexa</taxon>
        <taxon>Aconoidasida</taxon>
        <taxon>Piroplasmida</taxon>
        <taxon>Babesiidae</taxon>
        <taxon>Babesia</taxon>
    </lineage>
</organism>
<dbReference type="VEuPathDB" id="PiroplasmaDB:BBOV_III004080"/>
<dbReference type="Proteomes" id="UP000002173">
    <property type="component" value="Unassembled WGS sequence"/>
</dbReference>
<evidence type="ECO:0000313" key="3">
    <source>
        <dbReference type="EMBL" id="EDO07971.1"/>
    </source>
</evidence>
<dbReference type="InParanoid" id="A7AN37"/>
<accession>A7AN37</accession>
<dbReference type="AlphaFoldDB" id="A7AN37"/>
<sequence length="613" mass="68452">MKTLSILFTFTSWYLSSGWCQGPQFSKPADDNASATTHKTPPSGTSASGNGYESVSQVDPGLQHHTATTALVDDAIPSTSRIDSPMPEQPGDGATETPQSILSDKELKQSGPTLPDIAANIYTELDELMNADPSARNCIGDRNSSKRRSRSGECWRGFCCILGNSHCGASRNKNERRLSYDPEGSTDEASQGRANPSGTASDDPIKIDLHGNKYVVYKDGRVRVKHDDIGAYHQSAVSSKFKPLSSAIDSNLPLTAKEEEALEPKIVASVLKSRTGERPISVDLGSINISVTPTRGNIFNKYSSVSQAGRGRGVRSSLECRLGTDTTDYPRCIVTRHGFKQLLDEVITIHRRRYIYGSSHSFLWMSIFPAANYRIYDSEACSAIERLHACVLARRPTLIDNVGRIMSLEKRINEVLSTVKYRFGMTSTCFSIQTIYKQIHEMFIGTVKRAINYFNAISTIITHLVDQYRSNPLGGSSEIPFSTPLEAREVDREVDRCKYDENYGTFINLRTCFNTWELDVLSLMYEMESISDEAWLNRLVTGQPMTDVMAEKMLQFKNRIKTPQCFHTLRNFHYERHILSYAVKLERLKKMRATEGIDKTSSTSDSDASPKNP</sequence>
<evidence type="ECO:0000313" key="4">
    <source>
        <dbReference type="Proteomes" id="UP000002173"/>
    </source>
</evidence>
<feature type="region of interest" description="Disordered" evidence="1">
    <location>
        <begin position="27"/>
        <end position="60"/>
    </location>
</feature>
<reference evidence="4" key="3">
    <citation type="journal article" date="2021" name="Int. J. Parasitol.">
        <title>Comparative analysis of gene expression between Babesia bovis blood stages and kinetes allowed by improved genome annotation.</title>
        <authorList>
            <person name="Ueti M.W."/>
            <person name="Johnson W.C."/>
            <person name="Kappmeyer L.S."/>
            <person name="Herndon D.R."/>
            <person name="Mousel M.R."/>
            <person name="Reif K.E."/>
            <person name="Taus N.S."/>
            <person name="Ifeonu O.O."/>
            <person name="Silva J.C."/>
            <person name="Suarez C.E."/>
            <person name="Brayton K.A."/>
        </authorList>
    </citation>
    <scope>NUCLEOTIDE SEQUENCE [LARGE SCALE GENOMIC DNA]</scope>
</reference>
<keyword evidence="2" id="KW-0732">Signal</keyword>
<dbReference type="EMBL" id="AAXT01000001">
    <property type="protein sequence ID" value="EDO07971.1"/>
    <property type="molecule type" value="Genomic_DNA"/>
</dbReference>
<feature type="compositionally biased region" description="Polar residues" evidence="1">
    <location>
        <begin position="187"/>
        <end position="200"/>
    </location>
</feature>
<feature type="region of interest" description="Disordered" evidence="1">
    <location>
        <begin position="171"/>
        <end position="206"/>
    </location>
</feature>